<gene>
    <name evidence="1" type="ORF">FC64_GL000705</name>
</gene>
<accession>A0A0R1ZBU9</accession>
<dbReference type="EMBL" id="AYYZ01000025">
    <property type="protein sequence ID" value="KRM52280.1"/>
    <property type="molecule type" value="Genomic_DNA"/>
</dbReference>
<dbReference type="PATRIC" id="fig|1423820.4.peg.715"/>
<name>A0A0R1ZBU9_9LACO</name>
<evidence type="ECO:0008006" key="3">
    <source>
        <dbReference type="Google" id="ProtNLM"/>
    </source>
</evidence>
<organism evidence="1 2">
    <name type="scientific">Ligilactobacillus araffinosus DSM 20653</name>
    <dbReference type="NCBI Taxonomy" id="1423820"/>
    <lineage>
        <taxon>Bacteria</taxon>
        <taxon>Bacillati</taxon>
        <taxon>Bacillota</taxon>
        <taxon>Bacilli</taxon>
        <taxon>Lactobacillales</taxon>
        <taxon>Lactobacillaceae</taxon>
        <taxon>Ligilactobacillus</taxon>
    </lineage>
</organism>
<dbReference type="Proteomes" id="UP000051291">
    <property type="component" value="Unassembled WGS sequence"/>
</dbReference>
<comment type="caution">
    <text evidence="1">The sequence shown here is derived from an EMBL/GenBank/DDBJ whole genome shotgun (WGS) entry which is preliminary data.</text>
</comment>
<reference evidence="1 2" key="1">
    <citation type="journal article" date="2015" name="Genome Announc.">
        <title>Expanding the biotechnology potential of lactobacilli through comparative genomics of 213 strains and associated genera.</title>
        <authorList>
            <person name="Sun Z."/>
            <person name="Harris H.M."/>
            <person name="McCann A."/>
            <person name="Guo C."/>
            <person name="Argimon S."/>
            <person name="Zhang W."/>
            <person name="Yang X."/>
            <person name="Jeffery I.B."/>
            <person name="Cooney J.C."/>
            <person name="Kagawa T.F."/>
            <person name="Liu W."/>
            <person name="Song Y."/>
            <person name="Salvetti E."/>
            <person name="Wrobel A."/>
            <person name="Rasinkangas P."/>
            <person name="Parkhill J."/>
            <person name="Rea M.C."/>
            <person name="O'Sullivan O."/>
            <person name="Ritari J."/>
            <person name="Douillard F.P."/>
            <person name="Paul Ross R."/>
            <person name="Yang R."/>
            <person name="Briner A.E."/>
            <person name="Felis G.E."/>
            <person name="de Vos W.M."/>
            <person name="Barrangou R."/>
            <person name="Klaenhammer T.R."/>
            <person name="Caufield P.W."/>
            <person name="Cui Y."/>
            <person name="Zhang H."/>
            <person name="O'Toole P.W."/>
        </authorList>
    </citation>
    <scope>NUCLEOTIDE SEQUENCE [LARGE SCALE GENOMIC DNA]</scope>
    <source>
        <strain evidence="1 2">DSM 20653</strain>
    </source>
</reference>
<dbReference type="AlphaFoldDB" id="A0A0R1ZBU9"/>
<dbReference type="STRING" id="1423820.FC64_GL000705"/>
<dbReference type="RefSeq" id="WP_057906633.1">
    <property type="nucleotide sequence ID" value="NZ_AYYZ01000025.1"/>
</dbReference>
<proteinExistence type="predicted"/>
<evidence type="ECO:0000313" key="2">
    <source>
        <dbReference type="Proteomes" id="UP000051291"/>
    </source>
</evidence>
<protein>
    <recommendedName>
        <fullName evidence="3">RibT protein</fullName>
    </recommendedName>
</protein>
<keyword evidence="2" id="KW-1185">Reference proteome</keyword>
<sequence length="122" mass="13949">MLVKYKSGYKKIAMGLLSFIPGLKDVNRLEAEISWYQDDDSRVLYLWRNENGDFSGIVGVEVSDEIVVIRQIALSPSERSQIAYNQVLDEVAHQYPDCKMMGSLDVASIIAKWEHQNESKHE</sequence>
<evidence type="ECO:0000313" key="1">
    <source>
        <dbReference type="EMBL" id="KRM52280.1"/>
    </source>
</evidence>